<protein>
    <submittedName>
        <fullName evidence="1">Alkaline phosphatase family protein</fullName>
    </submittedName>
</protein>
<feature type="non-terminal residue" evidence="1">
    <location>
        <position position="1"/>
    </location>
</feature>
<accession>A0A939FI85</accession>
<sequence length="73" mass="8158">LMVDSRASRILDEQKRSMLDEAEAQWLRDQALDAPGTYDHLLVGTSLPWLLPPLIHDAESWNAALCSGARGER</sequence>
<evidence type="ECO:0000313" key="2">
    <source>
        <dbReference type="Proteomes" id="UP000664167"/>
    </source>
</evidence>
<feature type="non-terminal residue" evidence="1">
    <location>
        <position position="73"/>
    </location>
</feature>
<keyword evidence="2" id="KW-1185">Reference proteome</keyword>
<dbReference type="EMBL" id="JAFLRJ010000940">
    <property type="protein sequence ID" value="MBO0517872.1"/>
    <property type="molecule type" value="Genomic_DNA"/>
</dbReference>
<evidence type="ECO:0000313" key="1">
    <source>
        <dbReference type="EMBL" id="MBO0517872.1"/>
    </source>
</evidence>
<comment type="caution">
    <text evidence="1">The sequence shown here is derived from an EMBL/GenBank/DDBJ whole genome shotgun (WGS) entry which is preliminary data.</text>
</comment>
<organism evidence="1 2">
    <name type="scientific">Streptomyces beijiangensis</name>
    <dbReference type="NCBI Taxonomy" id="163361"/>
    <lineage>
        <taxon>Bacteria</taxon>
        <taxon>Bacillati</taxon>
        <taxon>Actinomycetota</taxon>
        <taxon>Actinomycetes</taxon>
        <taxon>Kitasatosporales</taxon>
        <taxon>Streptomycetaceae</taxon>
        <taxon>Streptomyces</taxon>
    </lineage>
</organism>
<dbReference type="AlphaFoldDB" id="A0A939FI85"/>
<name>A0A939FI85_9ACTN</name>
<proteinExistence type="predicted"/>
<dbReference type="Proteomes" id="UP000664167">
    <property type="component" value="Unassembled WGS sequence"/>
</dbReference>
<reference evidence="1" key="1">
    <citation type="submission" date="2021-03" db="EMBL/GenBank/DDBJ databases">
        <title>Streptomyces poriferae sp. nov., a novel marine sponge-derived Actinobacteria species with anti-MRSA activity.</title>
        <authorList>
            <person name="Sandoval-Powers M."/>
            <person name="Kralova S."/>
            <person name="Nguyen G.-S."/>
            <person name="Fawwal D."/>
            <person name="Degnes K."/>
            <person name="Klinkenberg G."/>
            <person name="Sletta H."/>
            <person name="Wentzel A."/>
            <person name="Liles M.R."/>
        </authorList>
    </citation>
    <scope>NUCLEOTIDE SEQUENCE</scope>
    <source>
        <strain evidence="1">DSM 41794</strain>
    </source>
</reference>
<gene>
    <name evidence="1" type="ORF">J0695_39965</name>
</gene>